<gene>
    <name evidence="2" type="ORF">FNB15_10365</name>
</gene>
<sequence length="119" mass="12670">MGAVSARSAGAVGELMEPFTVTKTDDASQLGLVASMDLRAAEPLLHSLHEMMAQGGKVVIDAAPVERLSTPCVQILLSAAQHMEQHGIPFVVKSPSDAFVSAFDDLGLFSYLMKWPVQT</sequence>
<reference evidence="2 3" key="1">
    <citation type="submission" date="2019-07" db="EMBL/GenBank/DDBJ databases">
        <title>Genome sequencing for Ferrovibrio sp. K5.</title>
        <authorList>
            <person name="Park S.-J."/>
        </authorList>
    </citation>
    <scope>NUCLEOTIDE SEQUENCE [LARGE SCALE GENOMIC DNA]</scope>
    <source>
        <strain evidence="2 3">K5</strain>
    </source>
</reference>
<feature type="domain" description="STAS" evidence="1">
    <location>
        <begin position="17"/>
        <end position="119"/>
    </location>
</feature>
<dbReference type="AlphaFoldDB" id="A0A516H1J7"/>
<dbReference type="SUPFAM" id="SSF52091">
    <property type="entry name" value="SpoIIaa-like"/>
    <property type="match status" value="1"/>
</dbReference>
<dbReference type="Gene3D" id="3.30.750.24">
    <property type="entry name" value="STAS domain"/>
    <property type="match status" value="1"/>
</dbReference>
<dbReference type="InterPro" id="IPR058548">
    <property type="entry name" value="MlaB-like_STAS"/>
</dbReference>
<protein>
    <submittedName>
        <fullName evidence="2">STAS domain-containing protein</fullName>
    </submittedName>
</protein>
<evidence type="ECO:0000313" key="3">
    <source>
        <dbReference type="Proteomes" id="UP000317496"/>
    </source>
</evidence>
<dbReference type="Proteomes" id="UP000317496">
    <property type="component" value="Chromosome"/>
</dbReference>
<accession>A0A516H1J7</accession>
<keyword evidence="3" id="KW-1185">Reference proteome</keyword>
<dbReference type="OrthoDB" id="7305772at2"/>
<dbReference type="EMBL" id="CP041636">
    <property type="protein sequence ID" value="QDO97647.1"/>
    <property type="molecule type" value="Genomic_DNA"/>
</dbReference>
<name>A0A516H1J7_9PROT</name>
<dbReference type="KEGG" id="fer:FNB15_10365"/>
<dbReference type="InterPro" id="IPR002645">
    <property type="entry name" value="STAS_dom"/>
</dbReference>
<dbReference type="PROSITE" id="PS50801">
    <property type="entry name" value="STAS"/>
    <property type="match status" value="1"/>
</dbReference>
<dbReference type="Pfam" id="PF13466">
    <property type="entry name" value="STAS_2"/>
    <property type="match status" value="1"/>
</dbReference>
<evidence type="ECO:0000313" key="2">
    <source>
        <dbReference type="EMBL" id="QDO97647.1"/>
    </source>
</evidence>
<proteinExistence type="predicted"/>
<evidence type="ECO:0000259" key="1">
    <source>
        <dbReference type="PROSITE" id="PS50801"/>
    </source>
</evidence>
<dbReference type="InterPro" id="IPR036513">
    <property type="entry name" value="STAS_dom_sf"/>
</dbReference>
<organism evidence="2 3">
    <name type="scientific">Ferrovibrio terrae</name>
    <dbReference type="NCBI Taxonomy" id="2594003"/>
    <lineage>
        <taxon>Bacteria</taxon>
        <taxon>Pseudomonadati</taxon>
        <taxon>Pseudomonadota</taxon>
        <taxon>Alphaproteobacteria</taxon>
        <taxon>Rhodospirillales</taxon>
        <taxon>Rhodospirillaceae</taxon>
        <taxon>Ferrovibrio</taxon>
    </lineage>
</organism>